<name>A0A133QF29_9BACT</name>
<protein>
    <submittedName>
        <fullName evidence="1">Uncharacterized protein</fullName>
    </submittedName>
</protein>
<proteinExistence type="predicted"/>
<gene>
    <name evidence="1" type="ORF">HMPREF3226_00824</name>
</gene>
<organism evidence="1 2">
    <name type="scientific">Prevotella corporis</name>
    <dbReference type="NCBI Taxonomy" id="28128"/>
    <lineage>
        <taxon>Bacteria</taxon>
        <taxon>Pseudomonadati</taxon>
        <taxon>Bacteroidota</taxon>
        <taxon>Bacteroidia</taxon>
        <taxon>Bacteroidales</taxon>
        <taxon>Prevotellaceae</taxon>
        <taxon>Prevotella</taxon>
    </lineage>
</organism>
<evidence type="ECO:0000313" key="2">
    <source>
        <dbReference type="Proteomes" id="UP000070533"/>
    </source>
</evidence>
<comment type="caution">
    <text evidence="1">The sequence shown here is derived from an EMBL/GenBank/DDBJ whole genome shotgun (WGS) entry which is preliminary data.</text>
</comment>
<keyword evidence="2" id="KW-1185">Reference proteome</keyword>
<sequence length="41" mass="4489">MIEIIKGHEDTQLLSPMTVFCGCSIAERHTTDGWVAINLTG</sequence>
<dbReference type="RefSeq" id="WP_262500412.1">
    <property type="nucleotide sequence ID" value="NZ_KQ957209.1"/>
</dbReference>
<dbReference type="AlphaFoldDB" id="A0A133QF29"/>
<dbReference type="PATRIC" id="fig|28128.5.peg.830"/>
<accession>A0A133QF29</accession>
<evidence type="ECO:0000313" key="1">
    <source>
        <dbReference type="EMBL" id="KXA41487.1"/>
    </source>
</evidence>
<reference evidence="2" key="1">
    <citation type="submission" date="2016-01" db="EMBL/GenBank/DDBJ databases">
        <authorList>
            <person name="Mitreva M."/>
            <person name="Pepin K.H."/>
            <person name="Mihindukulasuriya K.A."/>
            <person name="Fulton R."/>
            <person name="Fronick C."/>
            <person name="O'Laughlin M."/>
            <person name="Miner T."/>
            <person name="Herter B."/>
            <person name="Rosa B.A."/>
            <person name="Cordes M."/>
            <person name="Tomlinson C."/>
            <person name="Wollam A."/>
            <person name="Palsikar V.B."/>
            <person name="Mardis E.R."/>
            <person name="Wilson R.K."/>
        </authorList>
    </citation>
    <scope>NUCLEOTIDE SEQUENCE [LARGE SCALE GENOMIC DNA]</scope>
    <source>
        <strain evidence="2">MJR7716</strain>
    </source>
</reference>
<dbReference type="EMBL" id="LRQG01000051">
    <property type="protein sequence ID" value="KXA41487.1"/>
    <property type="molecule type" value="Genomic_DNA"/>
</dbReference>
<dbReference type="PROSITE" id="PS51257">
    <property type="entry name" value="PROKAR_LIPOPROTEIN"/>
    <property type="match status" value="1"/>
</dbReference>
<dbReference type="Proteomes" id="UP000070533">
    <property type="component" value="Unassembled WGS sequence"/>
</dbReference>